<comment type="caution">
    <text evidence="1">The sequence shown here is derived from an EMBL/GenBank/DDBJ whole genome shotgun (WGS) entry which is preliminary data.</text>
</comment>
<evidence type="ECO:0000313" key="1">
    <source>
        <dbReference type="EMBL" id="MYM67025.1"/>
    </source>
</evidence>
<name>A0A7X4GPX2_9BURK</name>
<reference evidence="1 2" key="1">
    <citation type="submission" date="2019-12" db="EMBL/GenBank/DDBJ databases">
        <title>Novel species isolated from a subtropical stream in China.</title>
        <authorList>
            <person name="Lu H."/>
        </authorList>
    </citation>
    <scope>NUCLEOTIDE SEQUENCE [LARGE SCALE GENOMIC DNA]</scope>
    <source>
        <strain evidence="1 2">FT55W</strain>
    </source>
</reference>
<proteinExistence type="predicted"/>
<dbReference type="Proteomes" id="UP000450012">
    <property type="component" value="Unassembled WGS sequence"/>
</dbReference>
<sequence length="145" mass="16479">MRFRVTSITYEDEAKLVMAPLCKIEDWLNAAMADGEFGGGLDSLMIVVICYYIDEAGEISKLPKPSRLSKYKHPMTGEEQRCLTLHVSVEDKALLRVEPENMVNYLSQLIVDKLPERPLRIPKGLDYSRLRTAMQKCIGAFAEVR</sequence>
<accession>A0A7X4GPX2</accession>
<dbReference type="EMBL" id="WWCK01000003">
    <property type="protein sequence ID" value="MYM67025.1"/>
    <property type="molecule type" value="Genomic_DNA"/>
</dbReference>
<dbReference type="AlphaFoldDB" id="A0A7X4GPX2"/>
<keyword evidence="2" id="KW-1185">Reference proteome</keyword>
<organism evidence="1 2">
    <name type="scientific">Duganella rivi</name>
    <dbReference type="NCBI Taxonomy" id="2666083"/>
    <lineage>
        <taxon>Bacteria</taxon>
        <taxon>Pseudomonadati</taxon>
        <taxon>Pseudomonadota</taxon>
        <taxon>Betaproteobacteria</taxon>
        <taxon>Burkholderiales</taxon>
        <taxon>Oxalobacteraceae</taxon>
        <taxon>Telluria group</taxon>
        <taxon>Duganella</taxon>
    </lineage>
</organism>
<gene>
    <name evidence="1" type="ORF">GTP45_09315</name>
</gene>
<protein>
    <submittedName>
        <fullName evidence="1">Uncharacterized protein</fullName>
    </submittedName>
</protein>
<dbReference type="RefSeq" id="WP_161013602.1">
    <property type="nucleotide sequence ID" value="NZ_WWCK01000003.1"/>
</dbReference>
<evidence type="ECO:0000313" key="2">
    <source>
        <dbReference type="Proteomes" id="UP000450012"/>
    </source>
</evidence>